<keyword evidence="2" id="KW-0489">Methyltransferase</keyword>
<dbReference type="InterPro" id="IPR050447">
    <property type="entry name" value="Erg6_SMT_methyltransf"/>
</dbReference>
<dbReference type="GeneID" id="69471160"/>
<accession>A0A6N2SSU6</accession>
<evidence type="ECO:0000313" key="2">
    <source>
        <dbReference type="EMBL" id="VYS96184.1"/>
    </source>
</evidence>
<dbReference type="InterPro" id="IPR029063">
    <property type="entry name" value="SAM-dependent_MTases_sf"/>
</dbReference>
<evidence type="ECO:0000259" key="1">
    <source>
        <dbReference type="Pfam" id="PF13847"/>
    </source>
</evidence>
<dbReference type="PANTHER" id="PTHR44068">
    <property type="entry name" value="ZGC:194242"/>
    <property type="match status" value="1"/>
</dbReference>
<dbReference type="GO" id="GO:0032259">
    <property type="term" value="P:methylation"/>
    <property type="evidence" value="ECO:0007669"/>
    <property type="project" value="UniProtKB-KW"/>
</dbReference>
<protein>
    <submittedName>
        <fullName evidence="2">Putative methyltransferase YcgJ</fullName>
        <ecNumber evidence="2">2.1.1.-</ecNumber>
    </submittedName>
</protein>
<organism evidence="2">
    <name type="scientific">Anaerostipes caccae</name>
    <dbReference type="NCBI Taxonomy" id="105841"/>
    <lineage>
        <taxon>Bacteria</taxon>
        <taxon>Bacillati</taxon>
        <taxon>Bacillota</taxon>
        <taxon>Clostridia</taxon>
        <taxon>Lachnospirales</taxon>
        <taxon>Lachnospiraceae</taxon>
        <taxon>Anaerostipes</taxon>
    </lineage>
</organism>
<dbReference type="AlphaFoldDB" id="A0A6N2SSU6"/>
<dbReference type="SUPFAM" id="SSF53335">
    <property type="entry name" value="S-adenosyl-L-methionine-dependent methyltransferases"/>
    <property type="match status" value="1"/>
</dbReference>
<dbReference type="GO" id="GO:0008168">
    <property type="term" value="F:methyltransferase activity"/>
    <property type="evidence" value="ECO:0007669"/>
    <property type="project" value="UniProtKB-KW"/>
</dbReference>
<dbReference type="RefSeq" id="WP_006566726.1">
    <property type="nucleotide sequence ID" value="NZ_BAABRZ010000001.1"/>
</dbReference>
<name>A0A6N2SSU6_9FIRM</name>
<dbReference type="PANTHER" id="PTHR44068:SF11">
    <property type="entry name" value="GERANYL DIPHOSPHATE 2-C-METHYLTRANSFERASE"/>
    <property type="match status" value="1"/>
</dbReference>
<dbReference type="InterPro" id="IPR025714">
    <property type="entry name" value="Methyltranfer_dom"/>
</dbReference>
<feature type="domain" description="Methyltransferase" evidence="1">
    <location>
        <begin position="46"/>
        <end position="163"/>
    </location>
</feature>
<dbReference type="Pfam" id="PF13847">
    <property type="entry name" value="Methyltransf_31"/>
    <property type="match status" value="1"/>
</dbReference>
<dbReference type="CDD" id="cd02440">
    <property type="entry name" value="AdoMet_MTases"/>
    <property type="match status" value="1"/>
</dbReference>
<gene>
    <name evidence="2" type="primary">ycgJ_1</name>
    <name evidence="2" type="ORF">ACLFYP115_01099</name>
</gene>
<dbReference type="EC" id="2.1.1.-" evidence="2"/>
<reference evidence="2" key="1">
    <citation type="submission" date="2019-11" db="EMBL/GenBank/DDBJ databases">
        <authorList>
            <person name="Feng L."/>
        </authorList>
    </citation>
    <scope>NUCLEOTIDE SEQUENCE</scope>
    <source>
        <strain evidence="2">AcaccaeLFYP115</strain>
    </source>
</reference>
<dbReference type="EMBL" id="CACRSQ010000003">
    <property type="protein sequence ID" value="VYS96184.1"/>
    <property type="molecule type" value="Genomic_DNA"/>
</dbReference>
<sequence length="258" mass="29914">MKRDSYESIERTKKGFEESFKSGTFYNEQTQDQNHLELILNFLNISPGMNVLDLGTGTGYLAFPIAGKYPEAEVTGLDIVENALNHNRKRSETEGLRNLIFLSYDGLAFPFADETFDLVITRYALHHFPQIADTFHEINRVLKPNGKLFLADPAPNDNDDKRFVDAYMQMKKDGHIKFYTKEEWLKLGELTGLQFADSFETQIRFPKKKENAPEFDEIIHRFDQQVIAGYDIEITESEIWITEKVNNLLFQKRNGENL</sequence>
<dbReference type="Gene3D" id="3.40.50.150">
    <property type="entry name" value="Vaccinia Virus protein VP39"/>
    <property type="match status" value="1"/>
</dbReference>
<keyword evidence="2" id="KW-0808">Transferase</keyword>
<proteinExistence type="predicted"/>